<feature type="domain" description="Polymerase beta nucleotidyltransferase" evidence="1">
    <location>
        <begin position="15"/>
        <end position="105"/>
    </location>
</feature>
<proteinExistence type="predicted"/>
<evidence type="ECO:0000259" key="1">
    <source>
        <dbReference type="Pfam" id="PF18765"/>
    </source>
</evidence>
<evidence type="ECO:0000313" key="2">
    <source>
        <dbReference type="EMBL" id="TDK43612.1"/>
    </source>
</evidence>
<name>A0A4R5UWH4_9BACT</name>
<dbReference type="SUPFAM" id="SSF81301">
    <property type="entry name" value="Nucleotidyltransferase"/>
    <property type="match status" value="1"/>
</dbReference>
<keyword evidence="3" id="KW-1185">Reference proteome</keyword>
<gene>
    <name evidence="2" type="ORF">E1898_13515</name>
</gene>
<dbReference type="InterPro" id="IPR041633">
    <property type="entry name" value="Polbeta"/>
</dbReference>
<accession>A0A4R5UWH4</accession>
<dbReference type="Gene3D" id="3.30.460.10">
    <property type="entry name" value="Beta Polymerase, domain 2"/>
    <property type="match status" value="1"/>
</dbReference>
<dbReference type="Proteomes" id="UP000295438">
    <property type="component" value="Unassembled WGS sequence"/>
</dbReference>
<dbReference type="EMBL" id="SMUW01000035">
    <property type="protein sequence ID" value="TDK43612.1"/>
    <property type="molecule type" value="Genomic_DNA"/>
</dbReference>
<comment type="caution">
    <text evidence="2">The sequence shown here is derived from an EMBL/GenBank/DDBJ whole genome shotgun (WGS) entry which is preliminary data.</text>
</comment>
<keyword evidence="2" id="KW-0808">Transferase</keyword>
<organism evidence="2 3">
    <name type="scientific">Algoriphagus formosus</name>
    <dbReference type="NCBI Taxonomy" id="2007308"/>
    <lineage>
        <taxon>Bacteria</taxon>
        <taxon>Pseudomonadati</taxon>
        <taxon>Bacteroidota</taxon>
        <taxon>Cytophagia</taxon>
        <taxon>Cytophagales</taxon>
        <taxon>Cyclobacteriaceae</taxon>
        <taxon>Algoriphagus</taxon>
    </lineage>
</organism>
<dbReference type="CDD" id="cd05403">
    <property type="entry name" value="NT_KNTase_like"/>
    <property type="match status" value="1"/>
</dbReference>
<dbReference type="RefSeq" id="WP_133391282.1">
    <property type="nucleotide sequence ID" value="NZ_SMUW01000035.1"/>
</dbReference>
<dbReference type="GO" id="GO:0016740">
    <property type="term" value="F:transferase activity"/>
    <property type="evidence" value="ECO:0007669"/>
    <property type="project" value="UniProtKB-KW"/>
</dbReference>
<dbReference type="PANTHER" id="PTHR43852">
    <property type="entry name" value="NUCLEOTIDYLTRANSFERASE"/>
    <property type="match status" value="1"/>
</dbReference>
<dbReference type="AlphaFoldDB" id="A0A4R5UWH4"/>
<dbReference type="PANTHER" id="PTHR43852:SF3">
    <property type="entry name" value="NUCLEOTIDYLTRANSFERASE"/>
    <property type="match status" value="1"/>
</dbReference>
<sequence>MKNKQNFGLKPEIINQIQAVFEEFPSIEKAIVYGSRAMGNYRYNSDIDITLEGKNLGLTELFRIENELDELLLPYKIDLSLLHQIDNPDLIKHIDENGKTFYGKDALFQTKSN</sequence>
<evidence type="ECO:0000313" key="3">
    <source>
        <dbReference type="Proteomes" id="UP000295438"/>
    </source>
</evidence>
<protein>
    <submittedName>
        <fullName evidence="2">Nucleotidyltransferase domain-containing protein</fullName>
    </submittedName>
</protein>
<dbReference type="InterPro" id="IPR052930">
    <property type="entry name" value="TA_antitoxin_MntA"/>
</dbReference>
<dbReference type="InterPro" id="IPR043519">
    <property type="entry name" value="NT_sf"/>
</dbReference>
<reference evidence="2 3" key="1">
    <citation type="submission" date="2019-03" db="EMBL/GenBank/DDBJ databases">
        <title>Algoriphagus aquimaris sp. nov., isolated form marine sediment in Pohang, Korea.</title>
        <authorList>
            <person name="Kim J."/>
            <person name="Yoon S.-H."/>
            <person name="Lee S.-S."/>
        </authorList>
    </citation>
    <scope>NUCLEOTIDE SEQUENCE [LARGE SCALE GENOMIC DNA]</scope>
    <source>
        <strain evidence="2 3">F21</strain>
    </source>
</reference>
<dbReference type="Pfam" id="PF18765">
    <property type="entry name" value="Polbeta"/>
    <property type="match status" value="1"/>
</dbReference>